<dbReference type="Gene3D" id="3.20.20.10">
    <property type="entry name" value="Alanine racemase"/>
    <property type="match status" value="1"/>
</dbReference>
<dbReference type="InterPro" id="IPR022657">
    <property type="entry name" value="De-COase2_CS"/>
</dbReference>
<dbReference type="CDD" id="cd06841">
    <property type="entry name" value="PLPDE_III_MccE_like"/>
    <property type="match status" value="1"/>
</dbReference>
<dbReference type="Proteomes" id="UP000886043">
    <property type="component" value="Unassembled WGS sequence"/>
</dbReference>
<dbReference type="SUPFAM" id="SSF51419">
    <property type="entry name" value="PLP-binding barrel"/>
    <property type="match status" value="1"/>
</dbReference>
<dbReference type="SUPFAM" id="SSF50621">
    <property type="entry name" value="Alanine racemase C-terminal domain-like"/>
    <property type="match status" value="1"/>
</dbReference>
<keyword evidence="2" id="KW-0663">Pyridoxal phosphate</keyword>
<dbReference type="AlphaFoldDB" id="A0A7C3GU77"/>
<gene>
    <name evidence="4" type="ORF">ENJ40_10100</name>
</gene>
<name>A0A7C3GU77_9BACT</name>
<dbReference type="Pfam" id="PF02784">
    <property type="entry name" value="Orn_Arg_deC_N"/>
    <property type="match status" value="1"/>
</dbReference>
<dbReference type="EMBL" id="DRMH01000139">
    <property type="protein sequence ID" value="HFC98782.1"/>
    <property type="molecule type" value="Genomic_DNA"/>
</dbReference>
<evidence type="ECO:0000256" key="2">
    <source>
        <dbReference type="ARBA" id="ARBA00022898"/>
    </source>
</evidence>
<accession>A0A7C3GU77</accession>
<protein>
    <submittedName>
        <fullName evidence="4">Diaminopimelate decarboxylase</fullName>
    </submittedName>
</protein>
<evidence type="ECO:0000259" key="3">
    <source>
        <dbReference type="Pfam" id="PF02784"/>
    </source>
</evidence>
<organism evidence="4">
    <name type="scientific">Thermosulfurimonas dismutans</name>
    <dbReference type="NCBI Taxonomy" id="999894"/>
    <lineage>
        <taxon>Bacteria</taxon>
        <taxon>Pseudomonadati</taxon>
        <taxon>Thermodesulfobacteriota</taxon>
        <taxon>Thermodesulfobacteria</taxon>
        <taxon>Thermodesulfobacteriales</taxon>
        <taxon>Thermodesulfobacteriaceae</taxon>
        <taxon>Thermosulfurimonas</taxon>
    </lineage>
</organism>
<comment type="caution">
    <text evidence="4">The sequence shown here is derived from an EMBL/GenBank/DDBJ whole genome shotgun (WGS) entry which is preliminary data.</text>
</comment>
<dbReference type="Gene3D" id="2.40.37.10">
    <property type="entry name" value="Lyase, Ornithine Decarboxylase, Chain A, domain 1"/>
    <property type="match status" value="1"/>
</dbReference>
<reference evidence="4" key="1">
    <citation type="journal article" date="2020" name="mSystems">
        <title>Genome- and Community-Level Interaction Insights into Carbon Utilization and Element Cycling Functions of Hydrothermarchaeota in Hydrothermal Sediment.</title>
        <authorList>
            <person name="Zhou Z."/>
            <person name="Liu Y."/>
            <person name="Xu W."/>
            <person name="Pan J."/>
            <person name="Luo Z.H."/>
            <person name="Li M."/>
        </authorList>
    </citation>
    <scope>NUCLEOTIDE SEQUENCE [LARGE SCALE GENOMIC DNA]</scope>
    <source>
        <strain evidence="4">HyVt-483</strain>
    </source>
</reference>
<dbReference type="InterPro" id="IPR009006">
    <property type="entry name" value="Ala_racemase/Decarboxylase_C"/>
</dbReference>
<evidence type="ECO:0000256" key="1">
    <source>
        <dbReference type="ARBA" id="ARBA00001933"/>
    </source>
</evidence>
<dbReference type="PROSITE" id="PS00879">
    <property type="entry name" value="ODR_DC_2_2"/>
    <property type="match status" value="1"/>
</dbReference>
<dbReference type="GO" id="GO:0008836">
    <property type="term" value="F:diaminopimelate decarboxylase activity"/>
    <property type="evidence" value="ECO:0007669"/>
    <property type="project" value="TreeGrafter"/>
</dbReference>
<evidence type="ECO:0000313" key="4">
    <source>
        <dbReference type="EMBL" id="HFC98782.1"/>
    </source>
</evidence>
<dbReference type="InterPro" id="IPR022644">
    <property type="entry name" value="De-COase2_N"/>
</dbReference>
<dbReference type="PANTHER" id="PTHR43727">
    <property type="entry name" value="DIAMINOPIMELATE DECARBOXYLASE"/>
    <property type="match status" value="1"/>
</dbReference>
<feature type="domain" description="Orn/DAP/Arg decarboxylase 2 N-terminal" evidence="3">
    <location>
        <begin position="66"/>
        <end position="308"/>
    </location>
</feature>
<sequence length="446" mass="51351">MKKPYQKPSIIKLRVGLLRDKKSGLLRMVRREIDGVPVKDLVRKFGSPLFVFSEKRLRDQFRYLRRLFESHYPRVEFSWSYKTNYLDAICRIFHQEGASAEVVSDFEYHKARRLGVPGENIIFNGPYKPREILKQAVLEGARINVDSMDEILDLEEIARETGQKIRIGLRINMDTGIYPRWDRFGFNLESGEVLSVARRIAAGDRLEVMGLHCHQGTFILDPEAYARAAEKLLRLARKLEEEFGWNIEYLDLGGGFPSRSRPKGLYLPPEVGIPPLSEYAERIARSLLLGTMARDYPLLVLEIGRALVDEAGFLITTVRSTKRLADGRRAHILDAGVNLLFTAFWYHFRIEIERELPGPPEPCTLYGPLCMNIDVVEENAWLPPLPRGTHLILSPVGAYNLTQWMQFITYRPRVVLIGESGQVEVIREAETLEDVVRRERLPEHLR</sequence>
<dbReference type="GO" id="GO:0009089">
    <property type="term" value="P:lysine biosynthetic process via diaminopimelate"/>
    <property type="evidence" value="ECO:0007669"/>
    <property type="project" value="TreeGrafter"/>
</dbReference>
<dbReference type="PANTHER" id="PTHR43727:SF2">
    <property type="entry name" value="GROUP IV DECARBOXYLASE"/>
    <property type="match status" value="1"/>
</dbReference>
<comment type="cofactor">
    <cofactor evidence="1">
        <name>pyridoxal 5'-phosphate</name>
        <dbReference type="ChEBI" id="CHEBI:597326"/>
    </cofactor>
</comment>
<dbReference type="InterPro" id="IPR029066">
    <property type="entry name" value="PLP-binding_barrel"/>
</dbReference>
<proteinExistence type="predicted"/>